<keyword evidence="4 6" id="KW-0464">Manganese</keyword>
<evidence type="ECO:0000256" key="6">
    <source>
        <dbReference type="HAMAP-Rule" id="MF_01518"/>
    </source>
</evidence>
<keyword evidence="10" id="KW-1185">Reference proteome</keyword>
<evidence type="ECO:0000256" key="2">
    <source>
        <dbReference type="ARBA" id="ARBA00012782"/>
    </source>
</evidence>
<comment type="cofactor">
    <cofactor evidence="6">
        <name>Mn(2+)</name>
        <dbReference type="ChEBI" id="CHEBI:29035"/>
    </cofactor>
</comment>
<dbReference type="Gene3D" id="2.30.40.10">
    <property type="entry name" value="Urease, subunit C, domain 1"/>
    <property type="match status" value="1"/>
</dbReference>
<feature type="domain" description="Amidohydrolase-related" evidence="7">
    <location>
        <begin position="65"/>
        <end position="343"/>
    </location>
</feature>
<dbReference type="Gene3D" id="3.20.20.140">
    <property type="entry name" value="Metal-dependent hydrolases"/>
    <property type="match status" value="1"/>
</dbReference>
<dbReference type="EC" id="3.5.4.2" evidence="2 6"/>
<gene>
    <name evidence="6" type="primary">ade</name>
    <name evidence="9" type="ORF">SAMN02745190_02446</name>
</gene>
<dbReference type="EMBL" id="FQUG01000015">
    <property type="protein sequence ID" value="SHF34723.1"/>
    <property type="molecule type" value="Genomic_DNA"/>
</dbReference>
<feature type="domain" description="Adenine deaminase C-terminal" evidence="8">
    <location>
        <begin position="396"/>
        <end position="565"/>
    </location>
</feature>
<evidence type="ECO:0000256" key="4">
    <source>
        <dbReference type="ARBA" id="ARBA00023211"/>
    </source>
</evidence>
<evidence type="ECO:0000313" key="10">
    <source>
        <dbReference type="Proteomes" id="UP000184404"/>
    </source>
</evidence>
<proteinExistence type="inferred from homology"/>
<evidence type="ECO:0000259" key="8">
    <source>
        <dbReference type="Pfam" id="PF13382"/>
    </source>
</evidence>
<dbReference type="GO" id="GO:0006146">
    <property type="term" value="P:adenine catabolic process"/>
    <property type="evidence" value="ECO:0007669"/>
    <property type="project" value="InterPro"/>
</dbReference>
<dbReference type="Pfam" id="PF01979">
    <property type="entry name" value="Amidohydro_1"/>
    <property type="match status" value="1"/>
</dbReference>
<accession>A0A1M5AWZ2</accession>
<dbReference type="SUPFAM" id="SSF51338">
    <property type="entry name" value="Composite domain of metallo-dependent hydrolases"/>
    <property type="match status" value="1"/>
</dbReference>
<dbReference type="CDD" id="cd01295">
    <property type="entry name" value="AdeC"/>
    <property type="match status" value="1"/>
</dbReference>
<dbReference type="Pfam" id="PF13382">
    <property type="entry name" value="Adenine_deam_C"/>
    <property type="match status" value="1"/>
</dbReference>
<sequence>MIKDLKRFVRVARGVEPAELVIKNAKVFRSLLGDFVDADIAIDQGHIAGIGKYEGRDYVYAAGQYALPGFIDGHVHIESSMLSPAEFARTVVPLGTTSVVTDPHEIANVAGIEGIRYMMEAAKHLPLSIYFTLPSCVPATPLEDSGAVLTAEDLSELLDEPGVLGLAEFMNVPGVLEGDDEVYKKLTMRENLLIEGHAPGILGKDLMAYAAAGVCSDHECVSSEEAVIRLAAGIDVEIREGTAATNFEAIHGVINDRTVSHCMFVTDDRHPADLISRGHINSIVRSAVADGIPVHQAIIMATLSPARHFGLRDCGMIAPRYRADFALYEDLVHFVPSAVFESGVLVAENGKLRVNMPKRVPPVILDSVHLAEISKKNLEIPLSGTRANVIGLIPHQLVTEKRVIDVTVKDGFAMQEPERDILKLAVFERHHATGKSACALLQGFGLMRGAIASTVGHDSHNLIVIGANDDDMLAAAHEIERIHGGVAIVENGKVLGSLPLPIAGLMADGDAETVSYQAAELVQTARSLGVRKDYDPLMTLAFMSLPVIPALKLTDRGLVDVEQFKIIPVDAEKE</sequence>
<comment type="similarity">
    <text evidence="1 6">Belongs to the metallo-dependent hydrolases superfamily. Adenine deaminase family.</text>
</comment>
<name>A0A1M5AWZ2_9FIRM</name>
<dbReference type="InterPro" id="IPR006680">
    <property type="entry name" value="Amidohydro-rel"/>
</dbReference>
<protein>
    <recommendedName>
        <fullName evidence="2 6">Adenine deaminase</fullName>
        <shortName evidence="6">Adenase</shortName>
        <shortName evidence="6">Adenine aminase</shortName>
        <ecNumber evidence="2 6">3.5.4.2</ecNumber>
    </recommendedName>
</protein>
<dbReference type="SUPFAM" id="SSF51556">
    <property type="entry name" value="Metallo-dependent hydrolases"/>
    <property type="match status" value="1"/>
</dbReference>
<dbReference type="HAMAP" id="MF_01518">
    <property type="entry name" value="Adenine_deamin"/>
    <property type="match status" value="1"/>
</dbReference>
<dbReference type="RefSeq" id="WP_072936530.1">
    <property type="nucleotide sequence ID" value="NZ_FQUG01000015.1"/>
</dbReference>
<evidence type="ECO:0000256" key="5">
    <source>
        <dbReference type="ARBA" id="ARBA00047720"/>
    </source>
</evidence>
<comment type="catalytic activity">
    <reaction evidence="5 6">
        <text>adenine + H2O + H(+) = hypoxanthine + NH4(+)</text>
        <dbReference type="Rhea" id="RHEA:23688"/>
        <dbReference type="ChEBI" id="CHEBI:15377"/>
        <dbReference type="ChEBI" id="CHEBI:15378"/>
        <dbReference type="ChEBI" id="CHEBI:16708"/>
        <dbReference type="ChEBI" id="CHEBI:17368"/>
        <dbReference type="ChEBI" id="CHEBI:28938"/>
        <dbReference type="EC" id="3.5.4.2"/>
    </reaction>
</comment>
<dbReference type="STRING" id="1123243.SAMN02745190_02446"/>
<reference evidence="9 10" key="1">
    <citation type="submission" date="2016-11" db="EMBL/GenBank/DDBJ databases">
        <authorList>
            <person name="Jaros S."/>
            <person name="Januszkiewicz K."/>
            <person name="Wedrychowicz H."/>
        </authorList>
    </citation>
    <scope>NUCLEOTIDE SEQUENCE [LARGE SCALE GENOMIC DNA]</scope>
    <source>
        <strain evidence="9 10">DSM 10502</strain>
    </source>
</reference>
<evidence type="ECO:0000256" key="3">
    <source>
        <dbReference type="ARBA" id="ARBA00022801"/>
    </source>
</evidence>
<dbReference type="InterPro" id="IPR032466">
    <property type="entry name" value="Metal_Hydrolase"/>
</dbReference>
<dbReference type="InterPro" id="IPR026912">
    <property type="entry name" value="Adenine_deam_C"/>
</dbReference>
<dbReference type="InterPro" id="IPR006679">
    <property type="entry name" value="Adenine_deam"/>
</dbReference>
<dbReference type="PANTHER" id="PTHR11113">
    <property type="entry name" value="N-ACETYLGLUCOSAMINE-6-PHOSPHATE DEACETYLASE"/>
    <property type="match status" value="1"/>
</dbReference>
<evidence type="ECO:0000313" key="9">
    <source>
        <dbReference type="EMBL" id="SHF34723.1"/>
    </source>
</evidence>
<dbReference type="AlphaFoldDB" id="A0A1M5AWZ2"/>
<dbReference type="GO" id="GO:0000034">
    <property type="term" value="F:adenine deaminase activity"/>
    <property type="evidence" value="ECO:0007669"/>
    <property type="project" value="UniProtKB-UniRule"/>
</dbReference>
<dbReference type="PANTHER" id="PTHR11113:SF2">
    <property type="entry name" value="ADENINE DEAMINASE"/>
    <property type="match status" value="1"/>
</dbReference>
<evidence type="ECO:0000256" key="1">
    <source>
        <dbReference type="ARBA" id="ARBA00006773"/>
    </source>
</evidence>
<evidence type="ECO:0000259" key="7">
    <source>
        <dbReference type="Pfam" id="PF01979"/>
    </source>
</evidence>
<organism evidence="9 10">
    <name type="scientific">Schwartzia succinivorans DSM 10502</name>
    <dbReference type="NCBI Taxonomy" id="1123243"/>
    <lineage>
        <taxon>Bacteria</taxon>
        <taxon>Bacillati</taxon>
        <taxon>Bacillota</taxon>
        <taxon>Negativicutes</taxon>
        <taxon>Selenomonadales</taxon>
        <taxon>Selenomonadaceae</taxon>
        <taxon>Schwartzia</taxon>
    </lineage>
</organism>
<dbReference type="Proteomes" id="UP000184404">
    <property type="component" value="Unassembled WGS sequence"/>
</dbReference>
<dbReference type="InterPro" id="IPR011059">
    <property type="entry name" value="Metal-dep_hydrolase_composite"/>
</dbReference>
<keyword evidence="3 6" id="KW-0378">Hydrolase</keyword>
<dbReference type="NCBIfam" id="TIGR01178">
    <property type="entry name" value="ade"/>
    <property type="match status" value="1"/>
</dbReference>